<dbReference type="EMBL" id="JAIWYP010000004">
    <property type="protein sequence ID" value="KAH3841373.1"/>
    <property type="molecule type" value="Genomic_DNA"/>
</dbReference>
<protein>
    <submittedName>
        <fullName evidence="1">Uncharacterized protein</fullName>
    </submittedName>
</protein>
<proteinExistence type="predicted"/>
<name>A0A9D4KK81_DREPO</name>
<keyword evidence="2" id="KW-1185">Reference proteome</keyword>
<reference evidence="1" key="1">
    <citation type="journal article" date="2019" name="bioRxiv">
        <title>The Genome of the Zebra Mussel, Dreissena polymorpha: A Resource for Invasive Species Research.</title>
        <authorList>
            <person name="McCartney M.A."/>
            <person name="Auch B."/>
            <person name="Kono T."/>
            <person name="Mallez S."/>
            <person name="Zhang Y."/>
            <person name="Obille A."/>
            <person name="Becker A."/>
            <person name="Abrahante J.E."/>
            <person name="Garbe J."/>
            <person name="Badalamenti J.P."/>
            <person name="Herman A."/>
            <person name="Mangelson H."/>
            <person name="Liachko I."/>
            <person name="Sullivan S."/>
            <person name="Sone E.D."/>
            <person name="Koren S."/>
            <person name="Silverstein K.A.T."/>
            <person name="Beckman K.B."/>
            <person name="Gohl D.M."/>
        </authorList>
    </citation>
    <scope>NUCLEOTIDE SEQUENCE</scope>
    <source>
        <strain evidence="1">Duluth1</strain>
        <tissue evidence="1">Whole animal</tissue>
    </source>
</reference>
<evidence type="ECO:0000313" key="1">
    <source>
        <dbReference type="EMBL" id="KAH3841373.1"/>
    </source>
</evidence>
<evidence type="ECO:0000313" key="2">
    <source>
        <dbReference type="Proteomes" id="UP000828390"/>
    </source>
</evidence>
<gene>
    <name evidence="1" type="ORF">DPMN_114832</name>
</gene>
<dbReference type="Proteomes" id="UP000828390">
    <property type="component" value="Unassembled WGS sequence"/>
</dbReference>
<organism evidence="1 2">
    <name type="scientific">Dreissena polymorpha</name>
    <name type="common">Zebra mussel</name>
    <name type="synonym">Mytilus polymorpha</name>
    <dbReference type="NCBI Taxonomy" id="45954"/>
    <lineage>
        <taxon>Eukaryota</taxon>
        <taxon>Metazoa</taxon>
        <taxon>Spiralia</taxon>
        <taxon>Lophotrochozoa</taxon>
        <taxon>Mollusca</taxon>
        <taxon>Bivalvia</taxon>
        <taxon>Autobranchia</taxon>
        <taxon>Heteroconchia</taxon>
        <taxon>Euheterodonta</taxon>
        <taxon>Imparidentia</taxon>
        <taxon>Neoheterodontei</taxon>
        <taxon>Myida</taxon>
        <taxon>Dreissenoidea</taxon>
        <taxon>Dreissenidae</taxon>
        <taxon>Dreissena</taxon>
    </lineage>
</organism>
<sequence length="111" mass="12892">MFFSKLFKGSGIFVNEDLTKLNAEVLASVRLKQPSAVEKTWSFEGKIFALFKGNEHATQIKFSDFKNWLEKPWPKNHTQSVLKPQLVQQTEYHLTSHETFVTTFYFAVMNS</sequence>
<dbReference type="AlphaFoldDB" id="A0A9D4KK81"/>
<accession>A0A9D4KK81</accession>
<reference evidence="1" key="2">
    <citation type="submission" date="2020-11" db="EMBL/GenBank/DDBJ databases">
        <authorList>
            <person name="McCartney M.A."/>
            <person name="Auch B."/>
            <person name="Kono T."/>
            <person name="Mallez S."/>
            <person name="Becker A."/>
            <person name="Gohl D.M."/>
            <person name="Silverstein K.A.T."/>
            <person name="Koren S."/>
            <person name="Bechman K.B."/>
            <person name="Herman A."/>
            <person name="Abrahante J.E."/>
            <person name="Garbe J."/>
        </authorList>
    </citation>
    <scope>NUCLEOTIDE SEQUENCE</scope>
    <source>
        <strain evidence="1">Duluth1</strain>
        <tissue evidence="1">Whole animal</tissue>
    </source>
</reference>
<comment type="caution">
    <text evidence="1">The sequence shown here is derived from an EMBL/GenBank/DDBJ whole genome shotgun (WGS) entry which is preliminary data.</text>
</comment>